<feature type="domain" description="HTH cro/C1-type" evidence="2">
    <location>
        <begin position="4"/>
        <end position="38"/>
    </location>
</feature>
<dbReference type="OrthoDB" id="9794834at2"/>
<dbReference type="RefSeq" id="WP_126332650.1">
    <property type="nucleotide sequence ID" value="NZ_AP022604.1"/>
</dbReference>
<reference evidence="3 4" key="1">
    <citation type="submission" date="2018-12" db="EMBL/GenBank/DDBJ databases">
        <authorList>
            <consortium name="Pathogen Informatics"/>
        </authorList>
    </citation>
    <scope>NUCLEOTIDE SEQUENCE [LARGE SCALE GENOMIC DNA]</scope>
    <source>
        <strain evidence="3 4">NCTC10485</strain>
    </source>
</reference>
<dbReference type="SMART" id="SM00530">
    <property type="entry name" value="HTH_XRE"/>
    <property type="match status" value="1"/>
</dbReference>
<evidence type="ECO:0000313" key="3">
    <source>
        <dbReference type="EMBL" id="VEG46100.1"/>
    </source>
</evidence>
<comment type="similarity">
    <text evidence="1">Belongs to the short-chain fatty acyl-CoA assimilation regulator (ScfR) family.</text>
</comment>
<keyword evidence="4" id="KW-1185">Reference proteome</keyword>
<dbReference type="Gene3D" id="1.10.10.2910">
    <property type="match status" value="1"/>
</dbReference>
<dbReference type="GO" id="GO:0003677">
    <property type="term" value="F:DNA binding"/>
    <property type="evidence" value="ECO:0007669"/>
    <property type="project" value="InterPro"/>
</dbReference>
<name>A0A3S4S6L3_MYCCI</name>
<dbReference type="CDD" id="cd00093">
    <property type="entry name" value="HTH_XRE"/>
    <property type="match status" value="1"/>
</dbReference>
<evidence type="ECO:0000313" key="4">
    <source>
        <dbReference type="Proteomes" id="UP000282551"/>
    </source>
</evidence>
<dbReference type="EMBL" id="LR134355">
    <property type="protein sequence ID" value="VEG46100.1"/>
    <property type="molecule type" value="Genomic_DNA"/>
</dbReference>
<dbReference type="AlphaFoldDB" id="A0A3S4S6L3"/>
<dbReference type="PROSITE" id="PS50943">
    <property type="entry name" value="HTH_CROC1"/>
    <property type="match status" value="1"/>
</dbReference>
<proteinExistence type="inferred from homology"/>
<dbReference type="Pfam" id="PF01381">
    <property type="entry name" value="HTH_3"/>
    <property type="match status" value="1"/>
</dbReference>
<evidence type="ECO:0000259" key="2">
    <source>
        <dbReference type="PROSITE" id="PS50943"/>
    </source>
</evidence>
<dbReference type="InterPro" id="IPR001387">
    <property type="entry name" value="Cro/C1-type_HTH"/>
</dbReference>
<sequence>MNRLRSFRDIEGINQADLAEKLGMSVPMVSAIESGRRSFNGELTALGYADRRLTLPDMSEPIHRARSSTSSAAKKKAKELLRLAGEVFGELVDATPKAPDILLRRRAPVTSRDEIEDAATEVRAILGQEESGPIRNLTALVERAGVCLVPIPHLPGLDGLSAWVNGVPVIGLDPNVPGDRFRFSLGHECGHLAFHDRRHDSVESEANLFAGALLIPPDDFDAAMPDRPKLSDFIALKQTWGVSVAAIIYRAHERGLIDDARYRALQIQMSKWRRSEPGGFQPVTGVLFSRLVELHGGTQDVAKQLGVNPKHLGEVLNWSHLRLA</sequence>
<dbReference type="InterPro" id="IPR052345">
    <property type="entry name" value="Rad_response_metalloprotease"/>
</dbReference>
<accession>A0A3S4S6L3</accession>
<dbReference type="Pfam" id="PF06114">
    <property type="entry name" value="Peptidase_M78"/>
    <property type="match status" value="1"/>
</dbReference>
<dbReference type="PANTHER" id="PTHR43236">
    <property type="entry name" value="ANTITOXIN HIGA1"/>
    <property type="match status" value="1"/>
</dbReference>
<evidence type="ECO:0000256" key="1">
    <source>
        <dbReference type="ARBA" id="ARBA00007227"/>
    </source>
</evidence>
<protein>
    <submittedName>
        <fullName evidence="3">Helix-turn-helix domain-containing protein</fullName>
    </submittedName>
</protein>
<dbReference type="InterPro" id="IPR010359">
    <property type="entry name" value="IrrE_HExxH"/>
</dbReference>
<organism evidence="3 4">
    <name type="scientific">Mycolicibacterium chitae</name>
    <name type="common">Mycobacterium chitae</name>
    <dbReference type="NCBI Taxonomy" id="1792"/>
    <lineage>
        <taxon>Bacteria</taxon>
        <taxon>Bacillati</taxon>
        <taxon>Actinomycetota</taxon>
        <taxon>Actinomycetes</taxon>
        <taxon>Mycobacteriales</taxon>
        <taxon>Mycobacteriaceae</taxon>
        <taxon>Mycolicibacterium</taxon>
    </lineage>
</organism>
<gene>
    <name evidence="3" type="ORF">NCTC10485_00927</name>
</gene>
<dbReference type="Proteomes" id="UP000282551">
    <property type="component" value="Chromosome"/>
</dbReference>
<dbReference type="PANTHER" id="PTHR43236:SF1">
    <property type="entry name" value="BLL7220 PROTEIN"/>
    <property type="match status" value="1"/>
</dbReference>
<dbReference type="SUPFAM" id="SSF47413">
    <property type="entry name" value="lambda repressor-like DNA-binding domains"/>
    <property type="match status" value="1"/>
</dbReference>
<dbReference type="InterPro" id="IPR010982">
    <property type="entry name" value="Lambda_DNA-bd_dom_sf"/>
</dbReference>
<dbReference type="Gene3D" id="1.10.260.40">
    <property type="entry name" value="lambda repressor-like DNA-binding domains"/>
    <property type="match status" value="1"/>
</dbReference>